<evidence type="ECO:0000256" key="5">
    <source>
        <dbReference type="ARBA" id="ARBA00023204"/>
    </source>
</evidence>
<keyword evidence="2 8" id="KW-0255">Endonuclease</keyword>
<evidence type="ECO:0000256" key="2">
    <source>
        <dbReference type="ARBA" id="ARBA00022759"/>
    </source>
</evidence>
<evidence type="ECO:0000313" key="8">
    <source>
        <dbReference type="EMBL" id="MCP3733116.1"/>
    </source>
</evidence>
<name>A0A9X2HRL8_9SPHN</name>
<dbReference type="GO" id="GO:0016787">
    <property type="term" value="F:hydrolase activity"/>
    <property type="evidence" value="ECO:0007669"/>
    <property type="project" value="UniProtKB-KW"/>
</dbReference>
<dbReference type="CDD" id="cd00221">
    <property type="entry name" value="Vsr"/>
    <property type="match status" value="1"/>
</dbReference>
<evidence type="ECO:0000313" key="9">
    <source>
        <dbReference type="Proteomes" id="UP001139451"/>
    </source>
</evidence>
<keyword evidence="1" id="KW-0540">Nuclease</keyword>
<evidence type="ECO:0000256" key="7">
    <source>
        <dbReference type="SAM" id="MobiDB-lite"/>
    </source>
</evidence>
<proteinExistence type="inferred from homology"/>
<organism evidence="8 9">
    <name type="scientific">Sphingomonas tagetis</name>
    <dbReference type="NCBI Taxonomy" id="2949092"/>
    <lineage>
        <taxon>Bacteria</taxon>
        <taxon>Pseudomonadati</taxon>
        <taxon>Pseudomonadota</taxon>
        <taxon>Alphaproteobacteria</taxon>
        <taxon>Sphingomonadales</taxon>
        <taxon>Sphingomonadaceae</taxon>
        <taxon>Sphingomonas</taxon>
    </lineage>
</organism>
<dbReference type="Proteomes" id="UP001139451">
    <property type="component" value="Unassembled WGS sequence"/>
</dbReference>
<keyword evidence="3" id="KW-0227">DNA damage</keyword>
<dbReference type="RefSeq" id="WP_254297210.1">
    <property type="nucleotide sequence ID" value="NZ_JAMLDX010000032.1"/>
</dbReference>
<dbReference type="AlphaFoldDB" id="A0A9X2HRL8"/>
<dbReference type="SUPFAM" id="SSF52980">
    <property type="entry name" value="Restriction endonuclease-like"/>
    <property type="match status" value="1"/>
</dbReference>
<feature type="region of interest" description="Disordered" evidence="7">
    <location>
        <begin position="146"/>
        <end position="168"/>
    </location>
</feature>
<keyword evidence="5" id="KW-0234">DNA repair</keyword>
<reference evidence="8" key="1">
    <citation type="submission" date="2022-05" db="EMBL/GenBank/DDBJ databases">
        <title>Sphingomonas sp. strain MG17 Genome sequencing and assembly.</title>
        <authorList>
            <person name="Kim I."/>
        </authorList>
    </citation>
    <scope>NUCLEOTIDE SEQUENCE</scope>
    <source>
        <strain evidence="8">MG17</strain>
    </source>
</reference>
<dbReference type="Pfam" id="PF03852">
    <property type="entry name" value="Vsr"/>
    <property type="match status" value="1"/>
</dbReference>
<dbReference type="InterPro" id="IPR011335">
    <property type="entry name" value="Restrct_endonuc-II-like"/>
</dbReference>
<sequence>MTDVVDSAVRSRMMSGIRSTNTKPELQLRRALHARGVRYRLHDRSLPGKPDIVLPRWHAVIEVRGCFWHRHQGCRLTTTPATRPEFWKAKFSSNVERDQRNETLLNRAGWRIAVVWECALRAGSIDDVTDALISWLESDLQRVEIPSGQGTADHRERHPNDLQPSGGV</sequence>
<dbReference type="NCBIfam" id="TIGR00632">
    <property type="entry name" value="vsr"/>
    <property type="match status" value="1"/>
</dbReference>
<comment type="similarity">
    <text evidence="6">Belongs to the Vsr family.</text>
</comment>
<dbReference type="Gene3D" id="3.40.960.10">
    <property type="entry name" value="VSR Endonuclease"/>
    <property type="match status" value="1"/>
</dbReference>
<evidence type="ECO:0000256" key="6">
    <source>
        <dbReference type="ARBA" id="ARBA00029466"/>
    </source>
</evidence>
<dbReference type="InterPro" id="IPR004603">
    <property type="entry name" value="DNA_mismatch_endonuc_vsr"/>
</dbReference>
<comment type="caution">
    <text evidence="8">The sequence shown here is derived from an EMBL/GenBank/DDBJ whole genome shotgun (WGS) entry which is preliminary data.</text>
</comment>
<protein>
    <submittedName>
        <fullName evidence="8">DNA mismatch endonuclease Vsr</fullName>
    </submittedName>
</protein>
<keyword evidence="9" id="KW-1185">Reference proteome</keyword>
<accession>A0A9X2HRL8</accession>
<evidence type="ECO:0000256" key="3">
    <source>
        <dbReference type="ARBA" id="ARBA00022763"/>
    </source>
</evidence>
<keyword evidence="4" id="KW-0378">Hydrolase</keyword>
<evidence type="ECO:0000256" key="4">
    <source>
        <dbReference type="ARBA" id="ARBA00022801"/>
    </source>
</evidence>
<evidence type="ECO:0000256" key="1">
    <source>
        <dbReference type="ARBA" id="ARBA00022722"/>
    </source>
</evidence>
<dbReference type="GO" id="GO:0006298">
    <property type="term" value="P:mismatch repair"/>
    <property type="evidence" value="ECO:0007669"/>
    <property type="project" value="InterPro"/>
</dbReference>
<dbReference type="GO" id="GO:0004519">
    <property type="term" value="F:endonuclease activity"/>
    <property type="evidence" value="ECO:0007669"/>
    <property type="project" value="UniProtKB-KW"/>
</dbReference>
<gene>
    <name evidence="8" type="primary">vsr</name>
    <name evidence="8" type="ORF">M9978_22165</name>
</gene>
<dbReference type="EMBL" id="JAMLDX010000032">
    <property type="protein sequence ID" value="MCP3733116.1"/>
    <property type="molecule type" value="Genomic_DNA"/>
</dbReference>